<dbReference type="OrthoDB" id="7356934at2"/>
<dbReference type="EMBL" id="PIUM01000056">
    <property type="protein sequence ID" value="PKU21485.1"/>
    <property type="molecule type" value="Genomic_DNA"/>
</dbReference>
<reference evidence="2" key="1">
    <citation type="submission" date="2017-12" db="EMBL/GenBank/DDBJ databases">
        <title>Draft genome sequence of Telmatospirillum siberiense 26-4b1T, an acidotolerant peatland alphaproteobacterium potentially involved in sulfur cycling.</title>
        <authorList>
            <person name="Hausmann B."/>
            <person name="Pjevac P."/>
            <person name="Schreck K."/>
            <person name="Herbold C.W."/>
            <person name="Daims H."/>
            <person name="Wagner M."/>
            <person name="Pester M."/>
            <person name="Loy A."/>
        </authorList>
    </citation>
    <scope>NUCLEOTIDE SEQUENCE [LARGE SCALE GENOMIC DNA]</scope>
    <source>
        <strain evidence="2">26-4b1</strain>
    </source>
</reference>
<protein>
    <submittedName>
        <fullName evidence="1">DUF3572 domain-containing protein</fullName>
    </submittedName>
</protein>
<evidence type="ECO:0000313" key="2">
    <source>
        <dbReference type="Proteomes" id="UP000233293"/>
    </source>
</evidence>
<proteinExistence type="predicted"/>
<gene>
    <name evidence="1" type="ORF">CWS72_26500</name>
</gene>
<dbReference type="Proteomes" id="UP000233293">
    <property type="component" value="Unassembled WGS sequence"/>
</dbReference>
<sequence length="101" mass="10929">MDPFKPYEPKLRSAPVKMTASDAEVVALRAVAWIFADDVLRDRFVALTGCGSDEVRLRLAQPAFLGAVLDFLLGNDADVIAFAEHAGLAPETMPLARSMLP</sequence>
<accession>A0A2N3PM59</accession>
<comment type="caution">
    <text evidence="1">The sequence shown here is derived from an EMBL/GenBank/DDBJ whole genome shotgun (WGS) entry which is preliminary data.</text>
</comment>
<name>A0A2N3PM59_9PROT</name>
<keyword evidence="2" id="KW-1185">Reference proteome</keyword>
<dbReference type="InterPro" id="IPR021955">
    <property type="entry name" value="DUF3572"/>
</dbReference>
<evidence type="ECO:0000313" key="1">
    <source>
        <dbReference type="EMBL" id="PKU21485.1"/>
    </source>
</evidence>
<dbReference type="Pfam" id="PF12096">
    <property type="entry name" value="DUF3572"/>
    <property type="match status" value="1"/>
</dbReference>
<organism evidence="1 2">
    <name type="scientific">Telmatospirillum siberiense</name>
    <dbReference type="NCBI Taxonomy" id="382514"/>
    <lineage>
        <taxon>Bacteria</taxon>
        <taxon>Pseudomonadati</taxon>
        <taxon>Pseudomonadota</taxon>
        <taxon>Alphaproteobacteria</taxon>
        <taxon>Rhodospirillales</taxon>
        <taxon>Rhodospirillaceae</taxon>
        <taxon>Telmatospirillum</taxon>
    </lineage>
</organism>
<dbReference type="AlphaFoldDB" id="A0A2N3PM59"/>